<dbReference type="EMBL" id="JAGGMS010000001">
    <property type="protein sequence ID" value="MBP2179692.1"/>
    <property type="molecule type" value="Genomic_DNA"/>
</dbReference>
<reference evidence="2 3" key="1">
    <citation type="submission" date="2021-03" db="EMBL/GenBank/DDBJ databases">
        <title>Sequencing the genomes of 1000 actinobacteria strains.</title>
        <authorList>
            <person name="Klenk H.-P."/>
        </authorList>
    </citation>
    <scope>NUCLEOTIDE SEQUENCE [LARGE SCALE GENOMIC DNA]</scope>
    <source>
        <strain evidence="2 3">DSM 45510</strain>
    </source>
</reference>
<sequence>MRDEEGWSLTDAWDYGDEPAAAPEPVRQEALVTVTGDRVRLAADWRDRVDPRSLHTEVLTAVQTAAITVTAPAREPVRPDPDTSPITPTDALRLLDAVQADLDAFARQVVAFDDRPEWVDSRGGHAAGSSVHGQVREFEIDAKWARSAPNAEIEEELSDVLTQLRRKDDSSELIHGPRTSAVAELRALTADPQALLRRVGLLPAKGPTA</sequence>
<keyword evidence="3" id="KW-1185">Reference proteome</keyword>
<evidence type="ECO:0000313" key="2">
    <source>
        <dbReference type="EMBL" id="MBP2179692.1"/>
    </source>
</evidence>
<comment type="caution">
    <text evidence="2">The sequence shown here is derived from an EMBL/GenBank/DDBJ whole genome shotgun (WGS) entry which is preliminary data.</text>
</comment>
<proteinExistence type="predicted"/>
<evidence type="ECO:0000256" key="1">
    <source>
        <dbReference type="SAM" id="MobiDB-lite"/>
    </source>
</evidence>
<organism evidence="2 3">
    <name type="scientific">Amycolatopsis magusensis</name>
    <dbReference type="NCBI Taxonomy" id="882444"/>
    <lineage>
        <taxon>Bacteria</taxon>
        <taxon>Bacillati</taxon>
        <taxon>Actinomycetota</taxon>
        <taxon>Actinomycetes</taxon>
        <taxon>Pseudonocardiales</taxon>
        <taxon>Pseudonocardiaceae</taxon>
        <taxon>Amycolatopsis</taxon>
    </lineage>
</organism>
<protein>
    <submittedName>
        <fullName evidence="2">Uncharacterized protein</fullName>
    </submittedName>
</protein>
<accession>A0ABS4PJU6</accession>
<name>A0ABS4PJU6_9PSEU</name>
<evidence type="ECO:0000313" key="3">
    <source>
        <dbReference type="Proteomes" id="UP000741013"/>
    </source>
</evidence>
<gene>
    <name evidence="2" type="ORF">JOM49_001218</name>
</gene>
<dbReference type="RefSeq" id="WP_209663377.1">
    <property type="nucleotide sequence ID" value="NZ_JAGGMS010000001.1"/>
</dbReference>
<feature type="region of interest" description="Disordered" evidence="1">
    <location>
        <begin position="1"/>
        <end position="22"/>
    </location>
</feature>
<dbReference type="Proteomes" id="UP000741013">
    <property type="component" value="Unassembled WGS sequence"/>
</dbReference>